<dbReference type="InterPro" id="IPR011990">
    <property type="entry name" value="TPR-like_helical_dom_sf"/>
</dbReference>
<evidence type="ECO:0008006" key="6">
    <source>
        <dbReference type="Google" id="ProtNLM"/>
    </source>
</evidence>
<feature type="repeat" description="PPR" evidence="2">
    <location>
        <begin position="228"/>
        <end position="262"/>
    </location>
</feature>
<evidence type="ECO:0000256" key="2">
    <source>
        <dbReference type="PROSITE-ProRule" id="PRU00708"/>
    </source>
</evidence>
<dbReference type="NCBIfam" id="TIGR00756">
    <property type="entry name" value="PPR"/>
    <property type="match status" value="2"/>
</dbReference>
<feature type="repeat" description="PPR" evidence="2">
    <location>
        <begin position="158"/>
        <end position="192"/>
    </location>
</feature>
<dbReference type="PROSITE" id="PS51375">
    <property type="entry name" value="PPR"/>
    <property type="match status" value="4"/>
</dbReference>
<organism evidence="4 5">
    <name type="scientific">Ilex paraguariensis</name>
    <name type="common">yerba mate</name>
    <dbReference type="NCBI Taxonomy" id="185542"/>
    <lineage>
        <taxon>Eukaryota</taxon>
        <taxon>Viridiplantae</taxon>
        <taxon>Streptophyta</taxon>
        <taxon>Embryophyta</taxon>
        <taxon>Tracheophyta</taxon>
        <taxon>Spermatophyta</taxon>
        <taxon>Magnoliopsida</taxon>
        <taxon>eudicotyledons</taxon>
        <taxon>Gunneridae</taxon>
        <taxon>Pentapetalae</taxon>
        <taxon>asterids</taxon>
        <taxon>campanulids</taxon>
        <taxon>Aquifoliales</taxon>
        <taxon>Aquifoliaceae</taxon>
        <taxon>Ilex</taxon>
    </lineage>
</organism>
<feature type="compositionally biased region" description="Polar residues" evidence="3">
    <location>
        <begin position="81"/>
        <end position="91"/>
    </location>
</feature>
<dbReference type="EMBL" id="CAUOFW020000981">
    <property type="protein sequence ID" value="CAK9139713.1"/>
    <property type="molecule type" value="Genomic_DNA"/>
</dbReference>
<evidence type="ECO:0000256" key="3">
    <source>
        <dbReference type="SAM" id="MobiDB-lite"/>
    </source>
</evidence>
<dbReference type="Gene3D" id="1.25.40.10">
    <property type="entry name" value="Tetratricopeptide repeat domain"/>
    <property type="match status" value="3"/>
</dbReference>
<reference evidence="4 5" key="1">
    <citation type="submission" date="2024-02" db="EMBL/GenBank/DDBJ databases">
        <authorList>
            <person name="Vignale AGUSTIN F."/>
            <person name="Sosa J E."/>
            <person name="Modenutti C."/>
        </authorList>
    </citation>
    <scope>NUCLEOTIDE SEQUENCE [LARGE SCALE GENOMIC DNA]</scope>
</reference>
<protein>
    <recommendedName>
        <fullName evidence="6">Pentatricopeptide repeat-containing protein</fullName>
    </recommendedName>
</protein>
<dbReference type="PANTHER" id="PTHR47493:SF3">
    <property type="entry name" value="PENTACOTRIPEPTIDE-REPEAT REGION OF PRORP DOMAIN-CONTAINING PROTEIN"/>
    <property type="match status" value="1"/>
</dbReference>
<evidence type="ECO:0000256" key="1">
    <source>
        <dbReference type="ARBA" id="ARBA00022737"/>
    </source>
</evidence>
<comment type="caution">
    <text evidence="4">The sequence shown here is derived from an EMBL/GenBank/DDBJ whole genome shotgun (WGS) entry which is preliminary data.</text>
</comment>
<accession>A0ABC8R408</accession>
<evidence type="ECO:0000313" key="4">
    <source>
        <dbReference type="EMBL" id="CAK9139713.1"/>
    </source>
</evidence>
<dbReference type="InterPro" id="IPR002885">
    <property type="entry name" value="PPR_rpt"/>
</dbReference>
<dbReference type="PANTHER" id="PTHR47493">
    <property type="entry name" value="OS08G0520200 PROTEIN"/>
    <property type="match status" value="1"/>
</dbReference>
<sequence length="531" mass="61047">MVLTLEMSSTMALTWRFPNYKHNYRNTTSKTLLLTRPSKPSKTLIIVSCSSTNPSAAFHLKKRSQHQPSPCPSAKPHSNSKETGSALETSHQIQRLKRTLLQKLRHRDSDPLQILKYDGDWSKEQFWAVVRFLKQTSRTKEVLQVFDSWKKKEKSRINEFNYEKIIGLLVEEGLIEEAVVGFEEMKSHGLKPSLDIYNSVIHGFARKGRFEDALCYMKGMEEIGLKPDTETYDGLIQAYGSHRMYDEMGQCVKEIESNGCLPDHVTYNLLIQEFARAGLLTKMESTYQTLLSKKMDLQSSTLIAMLEAYAYFGILDKMEKVYRRVLNSKTFLKEQLIRKLAGVYIENRMLSKLDDLGLDLSSNTGRTDLVWCLRILSHACLLSRKGMHSIVQEMESEKVPWNVTVANIILLSYLKMRDFKRLKVVLSELRARYVKPDIVTVGILFDACTFGFDGTSVKSTWGRLGLFDEAVEMNTDALALTAFGKGNFLRSCKELYSSLEAKDQKKEVWTYRRLINLVFKRNKQLPLIERS</sequence>
<gene>
    <name evidence="4" type="ORF">ILEXP_LOCUS7112</name>
</gene>
<feature type="repeat" description="PPR" evidence="2">
    <location>
        <begin position="193"/>
        <end position="227"/>
    </location>
</feature>
<name>A0ABC8R408_9AQUA</name>
<dbReference type="Pfam" id="PF01535">
    <property type="entry name" value="PPR"/>
    <property type="match status" value="2"/>
</dbReference>
<evidence type="ECO:0000313" key="5">
    <source>
        <dbReference type="Proteomes" id="UP001642360"/>
    </source>
</evidence>
<feature type="repeat" description="PPR" evidence="2">
    <location>
        <begin position="263"/>
        <end position="297"/>
    </location>
</feature>
<dbReference type="Proteomes" id="UP001642360">
    <property type="component" value="Unassembled WGS sequence"/>
</dbReference>
<proteinExistence type="predicted"/>
<keyword evidence="1" id="KW-0677">Repeat</keyword>
<dbReference type="AlphaFoldDB" id="A0ABC8R408"/>
<feature type="region of interest" description="Disordered" evidence="3">
    <location>
        <begin position="59"/>
        <end position="91"/>
    </location>
</feature>
<keyword evidence="5" id="KW-1185">Reference proteome</keyword>
<dbReference type="Pfam" id="PF13041">
    <property type="entry name" value="PPR_2"/>
    <property type="match status" value="1"/>
</dbReference>